<dbReference type="KEGG" id="frf:LO80_00800"/>
<organism evidence="1 2">
    <name type="scientific">Candidatus Francisella endociliophora</name>
    <dbReference type="NCBI Taxonomy" id="653937"/>
    <lineage>
        <taxon>Bacteria</taxon>
        <taxon>Pseudomonadati</taxon>
        <taxon>Pseudomonadota</taxon>
        <taxon>Gammaproteobacteria</taxon>
        <taxon>Thiotrichales</taxon>
        <taxon>Francisellaceae</taxon>
        <taxon>Francisella</taxon>
    </lineage>
</organism>
<dbReference type="STRING" id="1547445.LO80_00800"/>
<dbReference type="Proteomes" id="UP000029672">
    <property type="component" value="Chromosome"/>
</dbReference>
<accession>A0A097EM65</accession>
<protein>
    <submittedName>
        <fullName evidence="1">Cation transport regulator ChaB</fullName>
    </submittedName>
</protein>
<dbReference type="Pfam" id="PF06150">
    <property type="entry name" value="ChaB"/>
    <property type="match status" value="1"/>
</dbReference>
<evidence type="ECO:0000313" key="1">
    <source>
        <dbReference type="EMBL" id="AIT08655.1"/>
    </source>
</evidence>
<dbReference type="SUPFAM" id="SSF140376">
    <property type="entry name" value="ChaB-like"/>
    <property type="match status" value="1"/>
</dbReference>
<sequence length="76" mass="8894">MPYNKIAELPKGVQNVLPKHAQNIYQSAFNNACTEYKDKGKRKTNEDLETIAHKVAWSAVEQQYYKDEETGNWYKK</sequence>
<dbReference type="RefSeq" id="WP_040007665.1">
    <property type="nucleotide sequence ID" value="NZ_CP009574.1"/>
</dbReference>
<dbReference type="InterPro" id="IPR037205">
    <property type="entry name" value="ChaB_sf"/>
</dbReference>
<reference evidence="1 2" key="1">
    <citation type="submission" date="2014-10" db="EMBL/GenBank/DDBJ databases">
        <title>Whole genome sequence of Francisella endociliophora strain FSC1006, isolated from a laboratory culture of the marine ciliate Euplotes raikovi.</title>
        <authorList>
            <person name="Granberg M."/>
            <person name="Backman S."/>
            <person name="Lundmark E."/>
            <person name="Nilsson E."/>
            <person name="Karlsson E."/>
            <person name="Thelaus J."/>
            <person name="Ohrman C."/>
            <person name="Larkeryd A."/>
            <person name="Stenberg P."/>
        </authorList>
    </citation>
    <scope>NUCLEOTIDE SEQUENCE [LARGE SCALE GENOMIC DNA]</scope>
    <source>
        <strain evidence="1 2">FSC1006</strain>
    </source>
</reference>
<dbReference type="OrthoDB" id="73307at2"/>
<evidence type="ECO:0000313" key="2">
    <source>
        <dbReference type="Proteomes" id="UP000029672"/>
    </source>
</evidence>
<keyword evidence="2" id="KW-1185">Reference proteome</keyword>
<name>A0A097EM65_9GAMM</name>
<dbReference type="Gene3D" id="1.10.1740.70">
    <property type="entry name" value="ChaB"/>
    <property type="match status" value="1"/>
</dbReference>
<dbReference type="eggNOG" id="COG4572">
    <property type="taxonomic scope" value="Bacteria"/>
</dbReference>
<dbReference type="EMBL" id="CP009574">
    <property type="protein sequence ID" value="AIT08655.1"/>
    <property type="molecule type" value="Genomic_DNA"/>
</dbReference>
<gene>
    <name evidence="1" type="ORF">LO80_00800</name>
</gene>
<dbReference type="HOGENOM" id="CLU_179907_0_0_6"/>
<dbReference type="AlphaFoldDB" id="A0A097EM65"/>
<dbReference type="InterPro" id="IPR009317">
    <property type="entry name" value="ChaB"/>
</dbReference>
<proteinExistence type="predicted"/>